<evidence type="ECO:0000256" key="7">
    <source>
        <dbReference type="ARBA" id="ARBA00022946"/>
    </source>
</evidence>
<dbReference type="InterPro" id="IPR036524">
    <property type="entry name" value="Frataxin/CyaY_sf"/>
</dbReference>
<dbReference type="GO" id="GO:0008198">
    <property type="term" value="F:ferrous iron binding"/>
    <property type="evidence" value="ECO:0007669"/>
    <property type="project" value="TreeGrafter"/>
</dbReference>
<keyword evidence="11" id="KW-0496">Mitochondrion</keyword>
<dbReference type="GO" id="GO:0008199">
    <property type="term" value="F:ferric iron binding"/>
    <property type="evidence" value="ECO:0007669"/>
    <property type="project" value="InterPro"/>
</dbReference>
<evidence type="ECO:0000256" key="13">
    <source>
        <dbReference type="SAM" id="MobiDB-lite"/>
    </source>
</evidence>
<gene>
    <name evidence="14" type="primary">FRR4</name>
    <name evidence="14" type="ORF">VC83_03745</name>
</gene>
<keyword evidence="5" id="KW-0813">Transport</keyword>
<comment type="catalytic activity">
    <reaction evidence="12">
        <text>4 Fe(2+) + O2 + 4 H(+) = 4 Fe(3+) + 2 H2O</text>
        <dbReference type="Rhea" id="RHEA:11148"/>
        <dbReference type="ChEBI" id="CHEBI:15377"/>
        <dbReference type="ChEBI" id="CHEBI:15378"/>
        <dbReference type="ChEBI" id="CHEBI:15379"/>
        <dbReference type="ChEBI" id="CHEBI:29033"/>
        <dbReference type="ChEBI" id="CHEBI:29034"/>
        <dbReference type="EC" id="1.16.3.1"/>
    </reaction>
</comment>
<comment type="subcellular location">
    <subcellularLocation>
        <location evidence="1">Mitochondrion</location>
    </subcellularLocation>
</comment>
<dbReference type="GO" id="GO:0034986">
    <property type="term" value="F:iron chaperone activity"/>
    <property type="evidence" value="ECO:0007669"/>
    <property type="project" value="TreeGrafter"/>
</dbReference>
<dbReference type="EMBL" id="KV441393">
    <property type="protein sequence ID" value="OAF59696.1"/>
    <property type="molecule type" value="Genomic_DNA"/>
</dbReference>
<evidence type="ECO:0000313" key="14">
    <source>
        <dbReference type="EMBL" id="OAF59696.1"/>
    </source>
</evidence>
<keyword evidence="7" id="KW-0809">Transit peptide</keyword>
<evidence type="ECO:0000256" key="4">
    <source>
        <dbReference type="ARBA" id="ARBA00022434"/>
    </source>
</evidence>
<evidence type="ECO:0000256" key="5">
    <source>
        <dbReference type="ARBA" id="ARBA00022448"/>
    </source>
</evidence>
<sequence length="207" mass="22866">MSRVNILRISRLANRNVLFTSQRCQVPAVRALSTKTILPVVAANKSCISGPVRNLSCSQATSKGIYPETDNPPAKTLEPEAKAHEPTELTIEEYHEAADTCIDHLVATFEELQEAREDVDVEYSAGVLTLIFPPIGTYVINKQPPNKQIWLSSPISGPKRYDWVVSGESQNQKEGGGQGKWVYIRDGSTLNEMLEKEVGVDLTEVID</sequence>
<dbReference type="GO" id="GO:0005739">
    <property type="term" value="C:mitochondrion"/>
    <property type="evidence" value="ECO:0007669"/>
    <property type="project" value="UniProtKB-SubCell"/>
</dbReference>
<evidence type="ECO:0000256" key="8">
    <source>
        <dbReference type="ARBA" id="ARBA00023002"/>
    </source>
</evidence>
<reference evidence="14" key="1">
    <citation type="submission" date="2016-03" db="EMBL/GenBank/DDBJ databases">
        <title>Updated assembly of Pseudogymnoascus destructans, the fungus causing white-nose syndrome of bats.</title>
        <authorList>
            <person name="Palmer J.M."/>
            <person name="Drees K.P."/>
            <person name="Foster J.T."/>
            <person name="Lindner D.L."/>
        </authorList>
    </citation>
    <scope>NUCLEOTIDE SEQUENCE [LARGE SCALE GENOMIC DNA]</scope>
    <source>
        <strain evidence="14">20631-21</strain>
    </source>
</reference>
<keyword evidence="8" id="KW-0560">Oxidoreductase</keyword>
<dbReference type="Proteomes" id="UP000077154">
    <property type="component" value="Unassembled WGS sequence"/>
</dbReference>
<dbReference type="FunFam" id="3.30.920.10:FF:000004">
    <property type="entry name" value="Mitochondrial chaperone Frataxin"/>
    <property type="match status" value="1"/>
</dbReference>
<name>A0A177AC66_9PEZI</name>
<dbReference type="GO" id="GO:0006879">
    <property type="term" value="P:intracellular iron ion homeostasis"/>
    <property type="evidence" value="ECO:0007669"/>
    <property type="project" value="UniProtKB-KW"/>
</dbReference>
<evidence type="ECO:0000256" key="2">
    <source>
        <dbReference type="ARBA" id="ARBA00008183"/>
    </source>
</evidence>
<dbReference type="PROSITE" id="PS01344">
    <property type="entry name" value="FRATAXIN_1"/>
    <property type="match status" value="1"/>
</dbReference>
<dbReference type="Pfam" id="PF01491">
    <property type="entry name" value="Frataxin_Cyay"/>
    <property type="match status" value="1"/>
</dbReference>
<evidence type="ECO:0000256" key="6">
    <source>
        <dbReference type="ARBA" id="ARBA00022496"/>
    </source>
</evidence>
<evidence type="ECO:0000256" key="12">
    <source>
        <dbReference type="ARBA" id="ARBA00047990"/>
    </source>
</evidence>
<proteinExistence type="inferred from homology"/>
<evidence type="ECO:0000256" key="11">
    <source>
        <dbReference type="ARBA" id="ARBA00023128"/>
    </source>
</evidence>
<dbReference type="OrthoDB" id="1897642at2759"/>
<dbReference type="PROSITE" id="PS50810">
    <property type="entry name" value="FRATAXIN_2"/>
    <property type="match status" value="1"/>
</dbReference>
<keyword evidence="6" id="KW-0410">Iron transport</keyword>
<dbReference type="SMART" id="SM01219">
    <property type="entry name" value="Frataxin_Cyay"/>
    <property type="match status" value="1"/>
</dbReference>
<evidence type="ECO:0000256" key="1">
    <source>
        <dbReference type="ARBA" id="ARBA00004173"/>
    </source>
</evidence>
<dbReference type="EC" id="1.16.3.1" evidence="3"/>
<dbReference type="VEuPathDB" id="FungiDB:GMDG_02719"/>
<dbReference type="SUPFAM" id="SSF55387">
    <property type="entry name" value="Frataxin/Nqo15-like"/>
    <property type="match status" value="1"/>
</dbReference>
<dbReference type="eggNOG" id="KOG3413">
    <property type="taxonomic scope" value="Eukaryota"/>
</dbReference>
<dbReference type="PANTHER" id="PTHR16821">
    <property type="entry name" value="FRATAXIN"/>
    <property type="match status" value="1"/>
</dbReference>
<dbReference type="InterPro" id="IPR020895">
    <property type="entry name" value="Frataxin_CS"/>
</dbReference>
<feature type="region of interest" description="Disordered" evidence="13">
    <location>
        <begin position="62"/>
        <end position="82"/>
    </location>
</feature>
<dbReference type="Gene3D" id="3.30.920.10">
    <property type="entry name" value="Frataxin/CyaY"/>
    <property type="match status" value="1"/>
</dbReference>
<dbReference type="InterPro" id="IPR017789">
    <property type="entry name" value="Frataxin"/>
</dbReference>
<dbReference type="InterPro" id="IPR002908">
    <property type="entry name" value="Frataxin/CyaY"/>
</dbReference>
<dbReference type="GO" id="GO:0051537">
    <property type="term" value="F:2 iron, 2 sulfur cluster binding"/>
    <property type="evidence" value="ECO:0007669"/>
    <property type="project" value="TreeGrafter"/>
</dbReference>
<dbReference type="GO" id="GO:0004322">
    <property type="term" value="F:ferroxidase activity"/>
    <property type="evidence" value="ECO:0007669"/>
    <property type="project" value="UniProtKB-EC"/>
</dbReference>
<dbReference type="GO" id="GO:0016226">
    <property type="term" value="P:iron-sulfur cluster assembly"/>
    <property type="evidence" value="ECO:0007669"/>
    <property type="project" value="InterPro"/>
</dbReference>
<dbReference type="GeneID" id="36286819"/>
<dbReference type="NCBIfam" id="TIGR03422">
    <property type="entry name" value="mito_frataxin"/>
    <property type="match status" value="1"/>
</dbReference>
<protein>
    <recommendedName>
        <fullName evidence="3">ferroxidase</fullName>
        <ecNumber evidence="3">1.16.3.1</ecNumber>
    </recommendedName>
</protein>
<dbReference type="RefSeq" id="XP_024324979.1">
    <property type="nucleotide sequence ID" value="XM_024467388.1"/>
</dbReference>
<dbReference type="PANTHER" id="PTHR16821:SF2">
    <property type="entry name" value="FRATAXIN, MITOCHONDRIAL"/>
    <property type="match status" value="1"/>
</dbReference>
<evidence type="ECO:0000256" key="3">
    <source>
        <dbReference type="ARBA" id="ARBA00013107"/>
    </source>
</evidence>
<keyword evidence="4" id="KW-0409">Iron storage</keyword>
<comment type="similarity">
    <text evidence="2">Belongs to the frataxin family.</text>
</comment>
<keyword evidence="9" id="KW-0408">Iron</keyword>
<organism evidence="14">
    <name type="scientific">Pseudogymnoascus destructans</name>
    <dbReference type="NCBI Taxonomy" id="655981"/>
    <lineage>
        <taxon>Eukaryota</taxon>
        <taxon>Fungi</taxon>
        <taxon>Dikarya</taxon>
        <taxon>Ascomycota</taxon>
        <taxon>Pezizomycotina</taxon>
        <taxon>Leotiomycetes</taxon>
        <taxon>Thelebolales</taxon>
        <taxon>Thelebolaceae</taxon>
        <taxon>Pseudogymnoascus</taxon>
    </lineage>
</organism>
<dbReference type="AlphaFoldDB" id="A0A177AC66"/>
<evidence type="ECO:0000256" key="9">
    <source>
        <dbReference type="ARBA" id="ARBA00023004"/>
    </source>
</evidence>
<dbReference type="NCBIfam" id="TIGR03421">
    <property type="entry name" value="FeS_CyaY"/>
    <property type="match status" value="1"/>
</dbReference>
<dbReference type="GO" id="GO:0006826">
    <property type="term" value="P:iron ion transport"/>
    <property type="evidence" value="ECO:0007669"/>
    <property type="project" value="UniProtKB-KW"/>
</dbReference>
<keyword evidence="10" id="KW-0406">Ion transport</keyword>
<evidence type="ECO:0000256" key="10">
    <source>
        <dbReference type="ARBA" id="ARBA00023065"/>
    </source>
</evidence>
<accession>A0A177AC66</accession>